<evidence type="ECO:0000313" key="10">
    <source>
        <dbReference type="EMBL" id="GHH98150.1"/>
    </source>
</evidence>
<dbReference type="Gene3D" id="3.40.50.300">
    <property type="entry name" value="P-loop containing nucleotide triphosphate hydrolases"/>
    <property type="match status" value="2"/>
</dbReference>
<keyword evidence="5" id="KW-0238">DNA-binding</keyword>
<evidence type="ECO:0000313" key="11">
    <source>
        <dbReference type="Proteomes" id="UP000637074"/>
    </source>
</evidence>
<sequence length="502" mass="58073">MELEDLLNKYFGYTAFKTGQKEVISALLNGENTLAMLPTGTGKSLCYQLPGYIFKGHILIISPLLSLMQDQVDQMKRFGEKRVVALNSFLTHIEKEQVLNVLNQYKFIFISPEMLQVPYIIKKLQSLSISLFVIDEAHCISQWGYDFRPDYSKLGEIRKSLCNPLTLALTATATVNVRQDIIQSLGLSKVTKVESTIDRPNIGFYVEEIADYRDKERRVLELVDRLPKPGIVYFSSKKAAEQMAELLSYQQNYRSSVYHGGLEQDSRILIQQQFIHNQLDVICATSAFGMGVNKENIRFVIHFHMPMQIESYLQEIGRAGRDGNPSIAILLYSPGDELLPIQLAEAELPSDQQLDWLFNRTDFAIRTNNRGFKLTNTLKELGGFSDVQWRIVEDLLNRPIQDTSSLQQIKEMLQDFTKKRLKAKKNNIFRMKQWIDTKFCRRQFILEYFNDRLITEVNPCCDRCGLDIRNYHSAEDRPQVELLEVTWMDYLRKLLTNSELSK</sequence>
<dbReference type="Pfam" id="PF16124">
    <property type="entry name" value="RecQ_Zn_bind"/>
    <property type="match status" value="1"/>
</dbReference>
<dbReference type="Pfam" id="PF00271">
    <property type="entry name" value="Helicase_C"/>
    <property type="match status" value="1"/>
</dbReference>
<name>A0ABQ3MZP4_9BACI</name>
<dbReference type="InterPro" id="IPR011545">
    <property type="entry name" value="DEAD/DEAH_box_helicase_dom"/>
</dbReference>
<dbReference type="EMBL" id="BNDS01000006">
    <property type="protein sequence ID" value="GHH98150.1"/>
    <property type="molecule type" value="Genomic_DNA"/>
</dbReference>
<dbReference type="InterPro" id="IPR036388">
    <property type="entry name" value="WH-like_DNA-bd_sf"/>
</dbReference>
<evidence type="ECO:0000256" key="1">
    <source>
        <dbReference type="ARBA" id="ARBA00022741"/>
    </source>
</evidence>
<feature type="domain" description="Helicase ATP-binding" evidence="8">
    <location>
        <begin position="24"/>
        <end position="191"/>
    </location>
</feature>
<keyword evidence="2" id="KW-0378">Hydrolase</keyword>
<dbReference type="SMART" id="SM00490">
    <property type="entry name" value="HELICc"/>
    <property type="match status" value="1"/>
</dbReference>
<protein>
    <recommendedName>
        <fullName evidence="6">ATP-dependent DNA helicase RecQ</fullName>
    </recommendedName>
    <alternativeName>
        <fullName evidence="7">DNA 3'-5' helicase RecQ</fullName>
    </alternativeName>
</protein>
<keyword evidence="1" id="KW-0547">Nucleotide-binding</keyword>
<evidence type="ECO:0000256" key="3">
    <source>
        <dbReference type="ARBA" id="ARBA00022806"/>
    </source>
</evidence>
<dbReference type="PROSITE" id="PS00690">
    <property type="entry name" value="DEAH_ATP_HELICASE"/>
    <property type="match status" value="1"/>
</dbReference>
<keyword evidence="3 10" id="KW-0347">Helicase</keyword>
<gene>
    <name evidence="10" type="primary">recS</name>
    <name evidence="10" type="ORF">AM1BK_16930</name>
</gene>
<dbReference type="SMART" id="SM00487">
    <property type="entry name" value="DEXDc"/>
    <property type="match status" value="1"/>
</dbReference>
<dbReference type="RefSeq" id="WP_191271739.1">
    <property type="nucleotide sequence ID" value="NZ_BNDS01000006.1"/>
</dbReference>
<evidence type="ECO:0000259" key="8">
    <source>
        <dbReference type="PROSITE" id="PS51192"/>
    </source>
</evidence>
<dbReference type="InterPro" id="IPR032284">
    <property type="entry name" value="RecQ_Zn-bd"/>
</dbReference>
<evidence type="ECO:0000256" key="2">
    <source>
        <dbReference type="ARBA" id="ARBA00022801"/>
    </source>
</evidence>
<dbReference type="InterPro" id="IPR004589">
    <property type="entry name" value="DNA_helicase_ATP-dep_RecQ"/>
</dbReference>
<evidence type="ECO:0000256" key="4">
    <source>
        <dbReference type="ARBA" id="ARBA00022840"/>
    </source>
</evidence>
<dbReference type="PROSITE" id="PS51192">
    <property type="entry name" value="HELICASE_ATP_BIND_1"/>
    <property type="match status" value="1"/>
</dbReference>
<dbReference type="NCBIfam" id="TIGR00614">
    <property type="entry name" value="recQ_fam"/>
    <property type="match status" value="1"/>
</dbReference>
<evidence type="ECO:0000256" key="7">
    <source>
        <dbReference type="ARBA" id="ARBA00044550"/>
    </source>
</evidence>
<feature type="domain" description="Helicase C-terminal" evidence="9">
    <location>
        <begin position="218"/>
        <end position="382"/>
    </location>
</feature>
<dbReference type="Gene3D" id="1.10.10.10">
    <property type="entry name" value="Winged helix-like DNA-binding domain superfamily/Winged helix DNA-binding domain"/>
    <property type="match status" value="1"/>
</dbReference>
<comment type="caution">
    <text evidence="10">The sequence shown here is derived from an EMBL/GenBank/DDBJ whole genome shotgun (WGS) entry which is preliminary data.</text>
</comment>
<evidence type="ECO:0000259" key="9">
    <source>
        <dbReference type="PROSITE" id="PS51194"/>
    </source>
</evidence>
<dbReference type="InterPro" id="IPR027417">
    <property type="entry name" value="P-loop_NTPase"/>
</dbReference>
<dbReference type="PANTHER" id="PTHR13710">
    <property type="entry name" value="DNA HELICASE RECQ FAMILY MEMBER"/>
    <property type="match status" value="1"/>
</dbReference>
<dbReference type="InterPro" id="IPR001650">
    <property type="entry name" value="Helicase_C-like"/>
</dbReference>
<keyword evidence="11" id="KW-1185">Reference proteome</keyword>
<accession>A0ABQ3MZP4</accession>
<dbReference type="CDD" id="cd17920">
    <property type="entry name" value="DEXHc_RecQ"/>
    <property type="match status" value="1"/>
</dbReference>
<organism evidence="10 11">
    <name type="scientific">Neobacillus kokaensis</name>
    <dbReference type="NCBI Taxonomy" id="2759023"/>
    <lineage>
        <taxon>Bacteria</taxon>
        <taxon>Bacillati</taxon>
        <taxon>Bacillota</taxon>
        <taxon>Bacilli</taxon>
        <taxon>Bacillales</taxon>
        <taxon>Bacillaceae</taxon>
        <taxon>Neobacillus</taxon>
    </lineage>
</organism>
<dbReference type="PANTHER" id="PTHR13710:SF84">
    <property type="entry name" value="ATP-DEPENDENT DNA HELICASE RECS-RELATED"/>
    <property type="match status" value="1"/>
</dbReference>
<dbReference type="InterPro" id="IPR014001">
    <property type="entry name" value="Helicase_ATP-bd"/>
</dbReference>
<dbReference type="PROSITE" id="PS51194">
    <property type="entry name" value="HELICASE_CTER"/>
    <property type="match status" value="1"/>
</dbReference>
<keyword evidence="4" id="KW-0067">ATP-binding</keyword>
<proteinExistence type="predicted"/>
<reference evidence="10 11" key="1">
    <citation type="journal article" date="2022" name="Int. J. Syst. Evol. Microbiol.">
        <title>Neobacillus kokaensis sp. nov., isolated from soil.</title>
        <authorList>
            <person name="Yuki K."/>
            <person name="Matsubara H."/>
            <person name="Yamaguchi S."/>
        </authorList>
    </citation>
    <scope>NUCLEOTIDE SEQUENCE [LARGE SCALE GENOMIC DNA]</scope>
    <source>
        <strain evidence="10 11">LOB 377</strain>
    </source>
</reference>
<dbReference type="Pfam" id="PF00270">
    <property type="entry name" value="DEAD"/>
    <property type="match status" value="1"/>
</dbReference>
<evidence type="ECO:0000256" key="5">
    <source>
        <dbReference type="ARBA" id="ARBA00023125"/>
    </source>
</evidence>
<evidence type="ECO:0000256" key="6">
    <source>
        <dbReference type="ARBA" id="ARBA00044535"/>
    </source>
</evidence>
<dbReference type="Proteomes" id="UP000637074">
    <property type="component" value="Unassembled WGS sequence"/>
</dbReference>
<dbReference type="InterPro" id="IPR002464">
    <property type="entry name" value="DNA/RNA_helicase_DEAH_CS"/>
</dbReference>
<dbReference type="GO" id="GO:0004386">
    <property type="term" value="F:helicase activity"/>
    <property type="evidence" value="ECO:0007669"/>
    <property type="project" value="UniProtKB-KW"/>
</dbReference>
<dbReference type="SUPFAM" id="SSF52540">
    <property type="entry name" value="P-loop containing nucleoside triphosphate hydrolases"/>
    <property type="match status" value="1"/>
</dbReference>